<sequence>MIPSRLFSIAVLFVYVCSGKEPPKLPLKWTARINITAHHVDKTKDYPPWLKRMKVLYDYENKRFRAEFEHTNRTVIRRYDQGKEFLVTRVDEFIDCRKSKVRESMPAPSLPKEAFYVGEDFVLKEKCDHWQEDFGTLQVDIYFSIKTGALVRVQVETVEKTEPVRLTMPDLTYDVFEFEEGSPKEELFALPADVKGGEEGCERQPNDIGFPYVHIFHHYYRA</sequence>
<name>A0AAE0BD77_9CHLO</name>
<accession>A0AAE0BD77</accession>
<feature type="signal peptide" evidence="1">
    <location>
        <begin position="1"/>
        <end position="19"/>
    </location>
</feature>
<dbReference type="EMBL" id="LGRX02035686">
    <property type="protein sequence ID" value="KAK3233539.1"/>
    <property type="molecule type" value="Genomic_DNA"/>
</dbReference>
<gene>
    <name evidence="2" type="ORF">CYMTET_56172</name>
</gene>
<organism evidence="2 3">
    <name type="scientific">Cymbomonas tetramitiformis</name>
    <dbReference type="NCBI Taxonomy" id="36881"/>
    <lineage>
        <taxon>Eukaryota</taxon>
        <taxon>Viridiplantae</taxon>
        <taxon>Chlorophyta</taxon>
        <taxon>Pyramimonadophyceae</taxon>
        <taxon>Pyramimonadales</taxon>
        <taxon>Pyramimonadaceae</taxon>
        <taxon>Cymbomonas</taxon>
    </lineage>
</organism>
<reference evidence="2 3" key="1">
    <citation type="journal article" date="2015" name="Genome Biol. Evol.">
        <title>Comparative Genomics of a Bacterivorous Green Alga Reveals Evolutionary Causalities and Consequences of Phago-Mixotrophic Mode of Nutrition.</title>
        <authorList>
            <person name="Burns J.A."/>
            <person name="Paasch A."/>
            <person name="Narechania A."/>
            <person name="Kim E."/>
        </authorList>
    </citation>
    <scope>NUCLEOTIDE SEQUENCE [LARGE SCALE GENOMIC DNA]</scope>
    <source>
        <strain evidence="2 3">PLY_AMNH</strain>
    </source>
</reference>
<evidence type="ECO:0000313" key="2">
    <source>
        <dbReference type="EMBL" id="KAK3233539.1"/>
    </source>
</evidence>
<evidence type="ECO:0000313" key="3">
    <source>
        <dbReference type="Proteomes" id="UP001190700"/>
    </source>
</evidence>
<dbReference type="Proteomes" id="UP001190700">
    <property type="component" value="Unassembled WGS sequence"/>
</dbReference>
<proteinExistence type="predicted"/>
<comment type="caution">
    <text evidence="2">The sequence shown here is derived from an EMBL/GenBank/DDBJ whole genome shotgun (WGS) entry which is preliminary data.</text>
</comment>
<keyword evidence="1" id="KW-0732">Signal</keyword>
<protein>
    <submittedName>
        <fullName evidence="2">Uncharacterized protein</fullName>
    </submittedName>
</protein>
<keyword evidence="3" id="KW-1185">Reference proteome</keyword>
<evidence type="ECO:0000256" key="1">
    <source>
        <dbReference type="SAM" id="SignalP"/>
    </source>
</evidence>
<dbReference type="AlphaFoldDB" id="A0AAE0BD77"/>
<feature type="chain" id="PRO_5042292828" evidence="1">
    <location>
        <begin position="20"/>
        <end position="222"/>
    </location>
</feature>